<feature type="region of interest" description="Disordered" evidence="1">
    <location>
        <begin position="30"/>
        <end position="115"/>
    </location>
</feature>
<comment type="caution">
    <text evidence="2">The sequence shown here is derived from an EMBL/GenBank/DDBJ whole genome shotgun (WGS) entry which is preliminary data.</text>
</comment>
<feature type="compositionally biased region" description="Basic and acidic residues" evidence="1">
    <location>
        <begin position="31"/>
        <end position="40"/>
    </location>
</feature>
<organism evidence="2 3">
    <name type="scientific">Phialemonium thermophilum</name>
    <dbReference type="NCBI Taxonomy" id="223376"/>
    <lineage>
        <taxon>Eukaryota</taxon>
        <taxon>Fungi</taxon>
        <taxon>Dikarya</taxon>
        <taxon>Ascomycota</taxon>
        <taxon>Pezizomycotina</taxon>
        <taxon>Sordariomycetes</taxon>
        <taxon>Sordariomycetidae</taxon>
        <taxon>Cephalothecales</taxon>
        <taxon>Cephalothecaceae</taxon>
        <taxon>Phialemonium</taxon>
    </lineage>
</organism>
<evidence type="ECO:0000313" key="2">
    <source>
        <dbReference type="EMBL" id="KAL1835126.1"/>
    </source>
</evidence>
<protein>
    <submittedName>
        <fullName evidence="2">Uncharacterized protein</fullName>
    </submittedName>
</protein>
<proteinExistence type="predicted"/>
<accession>A0ABR3V155</accession>
<name>A0ABR3V155_9PEZI</name>
<reference evidence="2 3" key="1">
    <citation type="journal article" date="2024" name="Commun. Biol.">
        <title>Comparative genomic analysis of thermophilic fungi reveals convergent evolutionary adaptations and gene losses.</title>
        <authorList>
            <person name="Steindorff A.S."/>
            <person name="Aguilar-Pontes M.V."/>
            <person name="Robinson A.J."/>
            <person name="Andreopoulos B."/>
            <person name="LaButti K."/>
            <person name="Kuo A."/>
            <person name="Mondo S."/>
            <person name="Riley R."/>
            <person name="Otillar R."/>
            <person name="Haridas S."/>
            <person name="Lipzen A."/>
            <person name="Grimwood J."/>
            <person name="Schmutz J."/>
            <person name="Clum A."/>
            <person name="Reid I.D."/>
            <person name="Moisan M.C."/>
            <person name="Butler G."/>
            <person name="Nguyen T.T.M."/>
            <person name="Dewar K."/>
            <person name="Conant G."/>
            <person name="Drula E."/>
            <person name="Henrissat B."/>
            <person name="Hansel C."/>
            <person name="Singer S."/>
            <person name="Hutchinson M.I."/>
            <person name="de Vries R.P."/>
            <person name="Natvig D.O."/>
            <person name="Powell A.J."/>
            <person name="Tsang A."/>
            <person name="Grigoriev I.V."/>
        </authorList>
    </citation>
    <scope>NUCLEOTIDE SEQUENCE [LARGE SCALE GENOMIC DNA]</scope>
    <source>
        <strain evidence="2 3">ATCC 24622</strain>
    </source>
</reference>
<evidence type="ECO:0000313" key="3">
    <source>
        <dbReference type="Proteomes" id="UP001586593"/>
    </source>
</evidence>
<dbReference type="EMBL" id="JAZHXJ010003494">
    <property type="protein sequence ID" value="KAL1835126.1"/>
    <property type="molecule type" value="Genomic_DNA"/>
</dbReference>
<gene>
    <name evidence="2" type="ORF">VTK73DRAFT_6200</name>
</gene>
<evidence type="ECO:0000256" key="1">
    <source>
        <dbReference type="SAM" id="MobiDB-lite"/>
    </source>
</evidence>
<dbReference type="Proteomes" id="UP001586593">
    <property type="component" value="Unassembled WGS sequence"/>
</dbReference>
<sequence length="153" mass="16423">MLATALLVNNVQRRFPSYWWTADALGGGRNTHWEEEKEQQAPEVDQGSRRFGFRRSGHSDGSDAAVLGETRPDLEMGRGEMGHGATKNSASTATRKDAGSGGAASLSGDEGSGVGQVSSVPHIILTRELVVVSPHVYLSSEERMLLETISSRL</sequence>
<feature type="compositionally biased region" description="Basic and acidic residues" evidence="1">
    <location>
        <begin position="70"/>
        <end position="81"/>
    </location>
</feature>
<keyword evidence="3" id="KW-1185">Reference proteome</keyword>